<sequence>MLQSIFRHRSLRLLVSAFELFTQVHKKFLPADLWVYGEVASITGSQTDFDKARHLSCIIREDLQDRAELASQALIPAAGLYQKPFGDDRTYAEILFALNDLDRKKDYYAACLFRALLPPLASHGIGLESHSQNIIIRVHLQTKEIMGFAVRDFGGIRLHHASLQRAGCDLKSVPPGGPTITDDLHSVWYKVHRSLIQVHLGHLLYMLGLEPHGGWSIVRDELQKVLKPCQSQNPEAQNLY</sequence>
<dbReference type="GO" id="GO:0019290">
    <property type="term" value="P:siderophore biosynthetic process"/>
    <property type="evidence" value="ECO:0007669"/>
    <property type="project" value="InterPro"/>
</dbReference>
<reference evidence="2" key="2">
    <citation type="submission" date="2020-02" db="EMBL/GenBank/DDBJ databases">
        <authorList>
            <person name="Gilchrist C.L.M."/>
            <person name="Chooi Y.-H."/>
        </authorList>
    </citation>
    <scope>NUCLEOTIDE SEQUENCE</scope>
    <source>
        <strain evidence="2">MST-FP2251</strain>
    </source>
</reference>
<gene>
    <name evidence="2" type="ORF">FE257_001927</name>
</gene>
<dbReference type="InterPro" id="IPR037455">
    <property type="entry name" value="LucA/IucC-like"/>
</dbReference>
<dbReference type="GO" id="GO:0003824">
    <property type="term" value="F:catalytic activity"/>
    <property type="evidence" value="ECO:0007669"/>
    <property type="project" value="UniProtKB-ARBA"/>
</dbReference>
<accession>A0AAD4CEL3</accession>
<comment type="caution">
    <text evidence="2">The sequence shown here is derived from an EMBL/GenBank/DDBJ whole genome shotgun (WGS) entry which is preliminary data.</text>
</comment>
<dbReference type="Pfam" id="PF06276">
    <property type="entry name" value="FhuF"/>
    <property type="match status" value="1"/>
</dbReference>
<dbReference type="Proteomes" id="UP001194746">
    <property type="component" value="Unassembled WGS sequence"/>
</dbReference>
<evidence type="ECO:0000313" key="2">
    <source>
        <dbReference type="EMBL" id="KAF9884297.1"/>
    </source>
</evidence>
<protein>
    <recommendedName>
        <fullName evidence="1">Aerobactin siderophore biosynthesis IucA/IucC-like C-terminal domain-containing protein</fullName>
    </recommendedName>
</protein>
<name>A0AAD4CEL3_ASPNN</name>
<dbReference type="InterPro" id="IPR022770">
    <property type="entry name" value="IucA/IucC-like_C"/>
</dbReference>
<evidence type="ECO:0000259" key="1">
    <source>
        <dbReference type="Pfam" id="PF06276"/>
    </source>
</evidence>
<organism evidence="2 3">
    <name type="scientific">Aspergillus nanangensis</name>
    <dbReference type="NCBI Taxonomy" id="2582783"/>
    <lineage>
        <taxon>Eukaryota</taxon>
        <taxon>Fungi</taxon>
        <taxon>Dikarya</taxon>
        <taxon>Ascomycota</taxon>
        <taxon>Pezizomycotina</taxon>
        <taxon>Eurotiomycetes</taxon>
        <taxon>Eurotiomycetidae</taxon>
        <taxon>Eurotiales</taxon>
        <taxon>Aspergillaceae</taxon>
        <taxon>Aspergillus</taxon>
        <taxon>Aspergillus subgen. Circumdati</taxon>
    </lineage>
</organism>
<evidence type="ECO:0000313" key="3">
    <source>
        <dbReference type="Proteomes" id="UP001194746"/>
    </source>
</evidence>
<proteinExistence type="predicted"/>
<dbReference type="AlphaFoldDB" id="A0AAD4CEL3"/>
<feature type="domain" description="Aerobactin siderophore biosynthesis IucA/IucC-like C-terminal" evidence="1">
    <location>
        <begin position="107"/>
        <end position="231"/>
    </location>
</feature>
<keyword evidence="3" id="KW-1185">Reference proteome</keyword>
<dbReference type="Gene3D" id="1.10.510.40">
    <property type="match status" value="1"/>
</dbReference>
<dbReference type="PANTHER" id="PTHR34384">
    <property type="entry name" value="L-2,3-DIAMINOPROPANOATE--CITRATE LIGASE"/>
    <property type="match status" value="1"/>
</dbReference>
<dbReference type="EMBL" id="VCAU01000127">
    <property type="protein sequence ID" value="KAF9884297.1"/>
    <property type="molecule type" value="Genomic_DNA"/>
</dbReference>
<dbReference type="PANTHER" id="PTHR34384:SF5">
    <property type="entry name" value="L-2,3-DIAMINOPROPANOATE--CITRATE LIGASE"/>
    <property type="match status" value="1"/>
</dbReference>
<reference evidence="2" key="1">
    <citation type="journal article" date="2019" name="Beilstein J. Org. Chem.">
        <title>Nanangenines: drimane sesquiterpenoids as the dominant metabolite cohort of a novel Australian fungus, Aspergillus nanangensis.</title>
        <authorList>
            <person name="Lacey H.J."/>
            <person name="Gilchrist C.L.M."/>
            <person name="Crombie A."/>
            <person name="Kalaitzis J.A."/>
            <person name="Vuong D."/>
            <person name="Rutledge P.J."/>
            <person name="Turner P."/>
            <person name="Pitt J.I."/>
            <person name="Lacey E."/>
            <person name="Chooi Y.H."/>
            <person name="Piggott A.M."/>
        </authorList>
    </citation>
    <scope>NUCLEOTIDE SEQUENCE</scope>
    <source>
        <strain evidence="2">MST-FP2251</strain>
    </source>
</reference>